<dbReference type="GeneID" id="9798665"/>
<dbReference type="CTD" id="9798665"/>
<dbReference type="EMBL" id="WUAV01000004">
    <property type="protein sequence ID" value="KAF1756004.1"/>
    <property type="molecule type" value="Genomic_DNA"/>
</dbReference>
<organism evidence="1 2">
    <name type="scientific">Caenorhabditis remanei</name>
    <name type="common">Caenorhabditis vulgaris</name>
    <dbReference type="NCBI Taxonomy" id="31234"/>
    <lineage>
        <taxon>Eukaryota</taxon>
        <taxon>Metazoa</taxon>
        <taxon>Ecdysozoa</taxon>
        <taxon>Nematoda</taxon>
        <taxon>Chromadorea</taxon>
        <taxon>Rhabditida</taxon>
        <taxon>Rhabditina</taxon>
        <taxon>Rhabditomorpha</taxon>
        <taxon>Rhabditoidea</taxon>
        <taxon>Rhabditidae</taxon>
        <taxon>Peloderinae</taxon>
        <taxon>Caenorhabditis</taxon>
    </lineage>
</organism>
<evidence type="ECO:0000313" key="2">
    <source>
        <dbReference type="Proteomes" id="UP000483820"/>
    </source>
</evidence>
<proteinExistence type="predicted"/>
<name>A0A6A5GMX1_CAERE</name>
<reference evidence="1 2" key="1">
    <citation type="submission" date="2019-12" db="EMBL/GenBank/DDBJ databases">
        <title>Chromosome-level assembly of the Caenorhabditis remanei genome.</title>
        <authorList>
            <person name="Teterina A.A."/>
            <person name="Willis J.H."/>
            <person name="Phillips P.C."/>
        </authorList>
    </citation>
    <scope>NUCLEOTIDE SEQUENCE [LARGE SCALE GENOMIC DNA]</scope>
    <source>
        <strain evidence="1 2">PX506</strain>
        <tissue evidence="1">Whole organism</tissue>
    </source>
</reference>
<dbReference type="Proteomes" id="UP000483820">
    <property type="component" value="Chromosome IV"/>
</dbReference>
<comment type="caution">
    <text evidence="1">The sequence shown here is derived from an EMBL/GenBank/DDBJ whole genome shotgun (WGS) entry which is preliminary data.</text>
</comment>
<protein>
    <submittedName>
        <fullName evidence="1">Uncharacterized protein</fullName>
    </submittedName>
</protein>
<evidence type="ECO:0000313" key="1">
    <source>
        <dbReference type="EMBL" id="KAF1756004.1"/>
    </source>
</evidence>
<gene>
    <name evidence="1" type="ORF">GCK72_012457</name>
</gene>
<dbReference type="KEGG" id="crq:GCK72_012457"/>
<accession>A0A6A5GMX1</accession>
<dbReference type="RefSeq" id="XP_053583902.1">
    <property type="nucleotide sequence ID" value="XM_053729130.1"/>
</dbReference>
<sequence length="209" mass="23989">MYGKHIELKFVHRHARDFVFSTDSVDISPQVFGQAGKNRMTPLEAIAKEFLKILKLGQLQKVIMWFLWKDAPRSTASSAPKKTPNSFVQAMDLPEKFMLSHTFRNVQHSNRNTFCGPRETINGIECCLICHKTNESEWQCCLGSSNYPPSPLHWKVEYKIKTENGLETVGTTDGTIQDSAKITFQDDPKYYVNGNMTLECHVEFYEKCE</sequence>
<dbReference type="AlphaFoldDB" id="A0A6A5GMX1"/>